<accession>A0A2M7QID9</accession>
<comment type="similarity">
    <text evidence="2">Belongs to the glycosyltransferase 2 family.</text>
</comment>
<dbReference type="InterPro" id="IPR007267">
    <property type="entry name" value="GtrA_DPMS_TM"/>
</dbReference>
<proteinExistence type="inferred from homology"/>
<protein>
    <submittedName>
        <fullName evidence="11">Glycosyltransferase family 2 protein</fullName>
    </submittedName>
</protein>
<keyword evidence="6 8" id="KW-1133">Transmembrane helix</keyword>
<name>A0A2M7QID9_9BACT</name>
<evidence type="ECO:0000256" key="8">
    <source>
        <dbReference type="SAM" id="Phobius"/>
    </source>
</evidence>
<evidence type="ECO:0000259" key="9">
    <source>
        <dbReference type="Pfam" id="PF00535"/>
    </source>
</evidence>
<dbReference type="SUPFAM" id="SSF53448">
    <property type="entry name" value="Nucleotide-diphospho-sugar transferases"/>
    <property type="match status" value="1"/>
</dbReference>
<feature type="transmembrane region" description="Helical" evidence="8">
    <location>
        <begin position="313"/>
        <end position="332"/>
    </location>
</feature>
<dbReference type="PANTHER" id="PTHR43398:SF1">
    <property type="entry name" value="DOLICHOL-PHOSPHATE MANNOSYLTRANSFERASE SUBUNIT 1"/>
    <property type="match status" value="1"/>
</dbReference>
<dbReference type="AlphaFoldDB" id="A0A2M7QID9"/>
<evidence type="ECO:0000256" key="1">
    <source>
        <dbReference type="ARBA" id="ARBA00004141"/>
    </source>
</evidence>
<evidence type="ECO:0000259" key="10">
    <source>
        <dbReference type="Pfam" id="PF04138"/>
    </source>
</evidence>
<dbReference type="Pfam" id="PF00535">
    <property type="entry name" value="Glycos_transf_2"/>
    <property type="match status" value="1"/>
</dbReference>
<evidence type="ECO:0000313" key="11">
    <source>
        <dbReference type="EMBL" id="PIY71630.1"/>
    </source>
</evidence>
<evidence type="ECO:0000256" key="3">
    <source>
        <dbReference type="ARBA" id="ARBA00022676"/>
    </source>
</evidence>
<comment type="caution">
    <text evidence="11">The sequence shown here is derived from an EMBL/GenBank/DDBJ whole genome shotgun (WGS) entry which is preliminary data.</text>
</comment>
<dbReference type="InterPro" id="IPR029044">
    <property type="entry name" value="Nucleotide-diphossugar_trans"/>
</dbReference>
<evidence type="ECO:0000256" key="6">
    <source>
        <dbReference type="ARBA" id="ARBA00022989"/>
    </source>
</evidence>
<keyword evidence="3" id="KW-0328">Glycosyltransferase</keyword>
<gene>
    <name evidence="11" type="ORF">COY87_05155</name>
</gene>
<dbReference type="GO" id="GO:0016020">
    <property type="term" value="C:membrane"/>
    <property type="evidence" value="ECO:0007669"/>
    <property type="project" value="UniProtKB-SubCell"/>
</dbReference>
<keyword evidence="4 11" id="KW-0808">Transferase</keyword>
<sequence>MKNAVIIIPTYNEKANINTLVEEIIKYTQHIENWNIEILFIDSISPDGTDIEIKRLQKKYNQLHLLSTNKEGLGKAYTTGFKYAIDHLNPYIIFEMDADLSHNPQDIPAFLTQIEKGADFVIGSRYIKGGSIPSNWGLHRKLFSIVANLFVRIGFMRLTITDWTDGFRAIKVWVIKEAINHIENYSGYVFQIALLDIAVINKAHIKEIPIHFIDRKNGISKINSLQYILQTFWYVFSHSLFIRFVIVGLIGFVIDFSFAYLFINITRFPKVQSNMLSAEIAIICNFFLNNFWSFKHKQIKGSFFEYLKKFVTFNTISLGSIVIQGIGLWMLLSFFGDKHLILPFGIGISSWIIYKVSIITFAIIPYSYILYNKIIWKNK</sequence>
<dbReference type="Proteomes" id="UP000229401">
    <property type="component" value="Unassembled WGS sequence"/>
</dbReference>
<dbReference type="GO" id="GO:0004582">
    <property type="term" value="F:dolichyl-phosphate beta-D-mannosyltransferase activity"/>
    <property type="evidence" value="ECO:0007669"/>
    <property type="project" value="InterPro"/>
</dbReference>
<dbReference type="InterPro" id="IPR001173">
    <property type="entry name" value="Glyco_trans_2-like"/>
</dbReference>
<keyword evidence="5 8" id="KW-0812">Transmembrane</keyword>
<feature type="transmembrane region" description="Helical" evidence="8">
    <location>
        <begin position="352"/>
        <end position="371"/>
    </location>
</feature>
<evidence type="ECO:0000256" key="5">
    <source>
        <dbReference type="ARBA" id="ARBA00022692"/>
    </source>
</evidence>
<dbReference type="Gene3D" id="3.90.550.10">
    <property type="entry name" value="Spore Coat Polysaccharide Biosynthesis Protein SpsA, Chain A"/>
    <property type="match status" value="1"/>
</dbReference>
<evidence type="ECO:0000256" key="2">
    <source>
        <dbReference type="ARBA" id="ARBA00006739"/>
    </source>
</evidence>
<comment type="subcellular location">
    <subcellularLocation>
        <location evidence="1">Membrane</location>
        <topology evidence="1">Multi-pass membrane protein</topology>
    </subcellularLocation>
</comment>
<dbReference type="GO" id="GO:0009247">
    <property type="term" value="P:glycolipid biosynthetic process"/>
    <property type="evidence" value="ECO:0007669"/>
    <property type="project" value="TreeGrafter"/>
</dbReference>
<dbReference type="PANTHER" id="PTHR43398">
    <property type="entry name" value="DOLICHOL-PHOSPHATE MANNOSYLTRANSFERASE SUBUNIT 1"/>
    <property type="match status" value="1"/>
</dbReference>
<dbReference type="EMBL" id="PFLI01000179">
    <property type="protein sequence ID" value="PIY71630.1"/>
    <property type="molecule type" value="Genomic_DNA"/>
</dbReference>
<evidence type="ECO:0000256" key="7">
    <source>
        <dbReference type="ARBA" id="ARBA00023136"/>
    </source>
</evidence>
<evidence type="ECO:0000256" key="4">
    <source>
        <dbReference type="ARBA" id="ARBA00022679"/>
    </source>
</evidence>
<dbReference type="InterPro" id="IPR039528">
    <property type="entry name" value="DPM1-like"/>
</dbReference>
<feature type="domain" description="GtrA/DPMS transmembrane" evidence="10">
    <location>
        <begin position="243"/>
        <end position="376"/>
    </location>
</feature>
<feature type="transmembrane region" description="Helical" evidence="8">
    <location>
        <begin position="240"/>
        <end position="263"/>
    </location>
</feature>
<evidence type="ECO:0000313" key="12">
    <source>
        <dbReference type="Proteomes" id="UP000229401"/>
    </source>
</evidence>
<dbReference type="Pfam" id="PF04138">
    <property type="entry name" value="GtrA_DPMS_TM"/>
    <property type="match status" value="1"/>
</dbReference>
<feature type="domain" description="Glycosyltransferase 2-like" evidence="9">
    <location>
        <begin position="6"/>
        <end position="143"/>
    </location>
</feature>
<keyword evidence="7 8" id="KW-0472">Membrane</keyword>
<dbReference type="FunFam" id="3.90.550.10:FF:000122">
    <property type="entry name" value="Dolichol-phosphate mannosyltransferase subunit 1"/>
    <property type="match status" value="1"/>
</dbReference>
<organism evidence="11 12">
    <name type="scientific">Candidatus Roizmanbacteria bacterium CG_4_10_14_0_8_um_filter_33_9</name>
    <dbReference type="NCBI Taxonomy" id="1974826"/>
    <lineage>
        <taxon>Bacteria</taxon>
        <taxon>Candidatus Roizmaniibacteriota</taxon>
    </lineage>
</organism>
<reference evidence="12" key="1">
    <citation type="submission" date="2017-09" db="EMBL/GenBank/DDBJ databases">
        <title>Depth-based differentiation of microbial function through sediment-hosted aquifers and enrichment of novel symbionts in the deep terrestrial subsurface.</title>
        <authorList>
            <person name="Probst A.J."/>
            <person name="Ladd B."/>
            <person name="Jarett J.K."/>
            <person name="Geller-Mcgrath D.E."/>
            <person name="Sieber C.M.K."/>
            <person name="Emerson J.B."/>
            <person name="Anantharaman K."/>
            <person name="Thomas B.C."/>
            <person name="Malmstrom R."/>
            <person name="Stieglmeier M."/>
            <person name="Klingl A."/>
            <person name="Woyke T."/>
            <person name="Ryan C.M."/>
            <person name="Banfield J.F."/>
        </authorList>
    </citation>
    <scope>NUCLEOTIDE SEQUENCE [LARGE SCALE GENOMIC DNA]</scope>
</reference>
<dbReference type="CDD" id="cd06442">
    <property type="entry name" value="DPM1_like"/>
    <property type="match status" value="1"/>
</dbReference>
<dbReference type="GO" id="GO:0000271">
    <property type="term" value="P:polysaccharide biosynthetic process"/>
    <property type="evidence" value="ECO:0007669"/>
    <property type="project" value="InterPro"/>
</dbReference>